<keyword evidence="5 14" id="KW-0812">Transmembrane</keyword>
<comment type="cofactor">
    <cofactor evidence="1 12">
        <name>heme</name>
        <dbReference type="ChEBI" id="CHEBI:30413"/>
    </cofactor>
</comment>
<evidence type="ECO:0000256" key="13">
    <source>
        <dbReference type="RuleBase" id="RU000461"/>
    </source>
</evidence>
<evidence type="ECO:0000256" key="4">
    <source>
        <dbReference type="ARBA" id="ARBA00022617"/>
    </source>
</evidence>
<dbReference type="InterPro" id="IPR051103">
    <property type="entry name" value="Plant_metabolite_P450s"/>
</dbReference>
<evidence type="ECO:0000256" key="8">
    <source>
        <dbReference type="ARBA" id="ARBA00023002"/>
    </source>
</evidence>
<evidence type="ECO:0000256" key="2">
    <source>
        <dbReference type="ARBA" id="ARBA00004167"/>
    </source>
</evidence>
<dbReference type="Proteomes" id="UP000241394">
    <property type="component" value="Chromosome LG18"/>
</dbReference>
<dbReference type="InParanoid" id="A0A2R6Q9N5"/>
<dbReference type="PROSITE" id="PS00086">
    <property type="entry name" value="CYTOCHROME_P450"/>
    <property type="match status" value="1"/>
</dbReference>
<evidence type="ECO:0000313" key="16">
    <source>
        <dbReference type="Proteomes" id="UP000241394"/>
    </source>
</evidence>
<feature type="transmembrane region" description="Helical" evidence="14">
    <location>
        <begin position="6"/>
        <end position="26"/>
    </location>
</feature>
<evidence type="ECO:0000256" key="5">
    <source>
        <dbReference type="ARBA" id="ARBA00022692"/>
    </source>
</evidence>
<evidence type="ECO:0000256" key="11">
    <source>
        <dbReference type="ARBA" id="ARBA00023136"/>
    </source>
</evidence>
<sequence length="565" mass="64460">METWFIILISLCIPALLKSLIGRIIFSSEKKQKLPPEPITFPVIGNFLWLRKSTSELEPVLRNLRNKYGPIITLRIGSRPAIFVASHKVAHHALVHNGALFSDRPKALPASDVLSSNQHIISSATYGPTWRTLRRNLTSEILHPSRVKSYSGARRWVLGILIHLLVVDSTSAQVGVGVGVRVVDHFQYAMFCLLVLMCFGDRLQEKQIKEIETVQRQVMLSFSRFNILNFWPSLSKIVFRNRWKELLELRQNQEKVLIPLIRSRMELVKQRQQQQQQQGEQDDPDPQVKEKLEDVVAYVDTLVDLELPDERRKLEEGEMVSLCHEFLSAGTDTTSTALQWIMANLVKYPAVQAKLYQEINEVMGPPPLPPSNQFGGEESLGLMLIEEEDLQRMVYLKAVVLEGLRRHPPAHFVVPHSVTRDVELDGYLIPKDATINFMVAEIGWDPKLWNHPMDFNPDRFLQGQGQGQGSTFDMDITGSREIKMMPFGAGRRICPGFNLALLHLELFVANLIWYFQWTPAPAHDPVDLSEKQEFTIVMKNPLHAHLVPRHSTALPLFLNPLPQTQ</sequence>
<dbReference type="GO" id="GO:0020037">
    <property type="term" value="F:heme binding"/>
    <property type="evidence" value="ECO:0007669"/>
    <property type="project" value="InterPro"/>
</dbReference>
<evidence type="ECO:0000256" key="1">
    <source>
        <dbReference type="ARBA" id="ARBA00001971"/>
    </source>
</evidence>
<evidence type="ECO:0000256" key="9">
    <source>
        <dbReference type="ARBA" id="ARBA00023004"/>
    </source>
</evidence>
<name>A0A2R6Q9N5_ACTCC</name>
<dbReference type="Gramene" id="PSS04606">
    <property type="protein sequence ID" value="PSS04606"/>
    <property type="gene ID" value="CEY00_Acc20462"/>
</dbReference>
<evidence type="ECO:0000256" key="3">
    <source>
        <dbReference type="ARBA" id="ARBA00010617"/>
    </source>
</evidence>
<dbReference type="InterPro" id="IPR001128">
    <property type="entry name" value="Cyt_P450"/>
</dbReference>
<keyword evidence="9 12" id="KW-0408">Iron</keyword>
<dbReference type="PANTHER" id="PTHR24298">
    <property type="entry name" value="FLAVONOID 3'-MONOOXYGENASE-RELATED"/>
    <property type="match status" value="1"/>
</dbReference>
<keyword evidence="6 12" id="KW-0479">Metal-binding</keyword>
<dbReference type="SUPFAM" id="SSF48264">
    <property type="entry name" value="Cytochrome P450"/>
    <property type="match status" value="1"/>
</dbReference>
<dbReference type="InterPro" id="IPR017972">
    <property type="entry name" value="Cyt_P450_CS"/>
</dbReference>
<accession>A0A2R6Q9N5</accession>
<dbReference type="PRINTS" id="PR00463">
    <property type="entry name" value="EP450I"/>
</dbReference>
<evidence type="ECO:0000313" key="15">
    <source>
        <dbReference type="EMBL" id="PSS04606.1"/>
    </source>
</evidence>
<keyword evidence="7 14" id="KW-1133">Transmembrane helix</keyword>
<dbReference type="GO" id="GO:0016709">
    <property type="term" value="F:oxidoreductase activity, acting on paired donors, with incorporation or reduction of molecular oxygen, NAD(P)H as one donor, and incorporation of one atom of oxygen"/>
    <property type="evidence" value="ECO:0007669"/>
    <property type="project" value="TreeGrafter"/>
</dbReference>
<dbReference type="FunCoup" id="A0A2R6Q9N5">
    <property type="interactions" value="182"/>
</dbReference>
<proteinExistence type="inferred from homology"/>
<comment type="caution">
    <text evidence="15">The sequence shown here is derived from an EMBL/GenBank/DDBJ whole genome shotgun (WGS) entry which is preliminary data.</text>
</comment>
<dbReference type="PRINTS" id="PR00385">
    <property type="entry name" value="P450"/>
</dbReference>
<keyword evidence="16" id="KW-1185">Reference proteome</keyword>
<dbReference type="OMA" id="LIGWEWD"/>
<dbReference type="GO" id="GO:0005506">
    <property type="term" value="F:iron ion binding"/>
    <property type="evidence" value="ECO:0007669"/>
    <property type="project" value="InterPro"/>
</dbReference>
<protein>
    <submittedName>
        <fullName evidence="15">Cytochrome P450 89A2 like</fullName>
    </submittedName>
</protein>
<dbReference type="AlphaFoldDB" id="A0A2R6Q9N5"/>
<comment type="subcellular location">
    <subcellularLocation>
        <location evidence="2">Membrane</location>
        <topology evidence="2">Single-pass membrane protein</topology>
    </subcellularLocation>
</comment>
<dbReference type="FunFam" id="1.10.630.10:FF:000012">
    <property type="entry name" value="Cytochrome P450 family protein"/>
    <property type="match status" value="1"/>
</dbReference>
<dbReference type="PANTHER" id="PTHR24298:SF800">
    <property type="entry name" value="CYTOCHROME P450 89A2-RELATED"/>
    <property type="match status" value="1"/>
</dbReference>
<dbReference type="InterPro" id="IPR002401">
    <property type="entry name" value="Cyt_P450_E_grp-I"/>
</dbReference>
<dbReference type="OrthoDB" id="1055148at2759"/>
<dbReference type="Gene3D" id="1.10.630.10">
    <property type="entry name" value="Cytochrome P450"/>
    <property type="match status" value="1"/>
</dbReference>
<keyword evidence="8 13" id="KW-0560">Oxidoreductase</keyword>
<organism evidence="15 16">
    <name type="scientific">Actinidia chinensis var. chinensis</name>
    <name type="common">Chinese soft-hair kiwi</name>
    <dbReference type="NCBI Taxonomy" id="1590841"/>
    <lineage>
        <taxon>Eukaryota</taxon>
        <taxon>Viridiplantae</taxon>
        <taxon>Streptophyta</taxon>
        <taxon>Embryophyta</taxon>
        <taxon>Tracheophyta</taxon>
        <taxon>Spermatophyta</taxon>
        <taxon>Magnoliopsida</taxon>
        <taxon>eudicotyledons</taxon>
        <taxon>Gunneridae</taxon>
        <taxon>Pentapetalae</taxon>
        <taxon>asterids</taxon>
        <taxon>Ericales</taxon>
        <taxon>Actinidiaceae</taxon>
        <taxon>Actinidia</taxon>
    </lineage>
</organism>
<evidence type="ECO:0000256" key="12">
    <source>
        <dbReference type="PIRSR" id="PIRSR602401-1"/>
    </source>
</evidence>
<reference evidence="16" key="2">
    <citation type="journal article" date="2018" name="BMC Genomics">
        <title>A manually annotated Actinidia chinensis var. chinensis (kiwifruit) genome highlights the challenges associated with draft genomes and gene prediction in plants.</title>
        <authorList>
            <person name="Pilkington S.M."/>
            <person name="Crowhurst R."/>
            <person name="Hilario E."/>
            <person name="Nardozza S."/>
            <person name="Fraser L."/>
            <person name="Peng Y."/>
            <person name="Gunaseelan K."/>
            <person name="Simpson R."/>
            <person name="Tahir J."/>
            <person name="Deroles S.C."/>
            <person name="Templeton K."/>
            <person name="Luo Z."/>
            <person name="Davy M."/>
            <person name="Cheng C."/>
            <person name="McNeilage M."/>
            <person name="Scaglione D."/>
            <person name="Liu Y."/>
            <person name="Zhang Q."/>
            <person name="Datson P."/>
            <person name="De Silva N."/>
            <person name="Gardiner S.E."/>
            <person name="Bassett H."/>
            <person name="Chagne D."/>
            <person name="McCallum J."/>
            <person name="Dzierzon H."/>
            <person name="Deng C."/>
            <person name="Wang Y.Y."/>
            <person name="Barron L."/>
            <person name="Manako K."/>
            <person name="Bowen J."/>
            <person name="Foster T.M."/>
            <person name="Erridge Z.A."/>
            <person name="Tiffin H."/>
            <person name="Waite C.N."/>
            <person name="Davies K.M."/>
            <person name="Grierson E.P."/>
            <person name="Laing W.A."/>
            <person name="Kirk R."/>
            <person name="Chen X."/>
            <person name="Wood M."/>
            <person name="Montefiori M."/>
            <person name="Brummell D.A."/>
            <person name="Schwinn K.E."/>
            <person name="Catanach A."/>
            <person name="Fullerton C."/>
            <person name="Li D."/>
            <person name="Meiyalaghan S."/>
            <person name="Nieuwenhuizen N."/>
            <person name="Read N."/>
            <person name="Prakash R."/>
            <person name="Hunter D."/>
            <person name="Zhang H."/>
            <person name="McKenzie M."/>
            <person name="Knabel M."/>
            <person name="Harris A."/>
            <person name="Allan A.C."/>
            <person name="Gleave A."/>
            <person name="Chen A."/>
            <person name="Janssen B.J."/>
            <person name="Plunkett B."/>
            <person name="Ampomah-Dwamena C."/>
            <person name="Voogd C."/>
            <person name="Leif D."/>
            <person name="Lafferty D."/>
            <person name="Souleyre E.J.F."/>
            <person name="Varkonyi-Gasic E."/>
            <person name="Gambi F."/>
            <person name="Hanley J."/>
            <person name="Yao J.L."/>
            <person name="Cheung J."/>
            <person name="David K.M."/>
            <person name="Warren B."/>
            <person name="Marsh K."/>
            <person name="Snowden K.C."/>
            <person name="Lin-Wang K."/>
            <person name="Brian L."/>
            <person name="Martinez-Sanchez M."/>
            <person name="Wang M."/>
            <person name="Ileperuma N."/>
            <person name="Macnee N."/>
            <person name="Campin R."/>
            <person name="McAtee P."/>
            <person name="Drummond R.S.M."/>
            <person name="Espley R.V."/>
            <person name="Ireland H.S."/>
            <person name="Wu R."/>
            <person name="Atkinson R.G."/>
            <person name="Karunairetnam S."/>
            <person name="Bulley S."/>
            <person name="Chunkath S."/>
            <person name="Hanley Z."/>
            <person name="Storey R."/>
            <person name="Thrimawithana A.H."/>
            <person name="Thomson S."/>
            <person name="David C."/>
            <person name="Testolin R."/>
            <person name="Huang H."/>
            <person name="Hellens R.P."/>
            <person name="Schaffer R.J."/>
        </authorList>
    </citation>
    <scope>NUCLEOTIDE SEQUENCE [LARGE SCALE GENOMIC DNA]</scope>
    <source>
        <strain evidence="16">cv. Red5</strain>
    </source>
</reference>
<evidence type="ECO:0000256" key="6">
    <source>
        <dbReference type="ARBA" id="ARBA00022723"/>
    </source>
</evidence>
<dbReference type="STRING" id="1590841.A0A2R6Q9N5"/>
<comment type="similarity">
    <text evidence="3 13">Belongs to the cytochrome P450 family.</text>
</comment>
<dbReference type="Pfam" id="PF00067">
    <property type="entry name" value="p450"/>
    <property type="match status" value="1"/>
</dbReference>
<dbReference type="InterPro" id="IPR036396">
    <property type="entry name" value="Cyt_P450_sf"/>
</dbReference>
<gene>
    <name evidence="15" type="ORF">CEY00_Acc20462</name>
</gene>
<reference evidence="15 16" key="1">
    <citation type="submission" date="2017-07" db="EMBL/GenBank/DDBJ databases">
        <title>An improved, manually edited Actinidia chinensis var. chinensis (kiwifruit) genome highlights the challenges associated with draft genomes and gene prediction in plants.</title>
        <authorList>
            <person name="Pilkington S."/>
            <person name="Crowhurst R."/>
            <person name="Hilario E."/>
            <person name="Nardozza S."/>
            <person name="Fraser L."/>
            <person name="Peng Y."/>
            <person name="Gunaseelan K."/>
            <person name="Simpson R."/>
            <person name="Tahir J."/>
            <person name="Deroles S."/>
            <person name="Templeton K."/>
            <person name="Luo Z."/>
            <person name="Davy M."/>
            <person name="Cheng C."/>
            <person name="Mcneilage M."/>
            <person name="Scaglione D."/>
            <person name="Liu Y."/>
            <person name="Zhang Q."/>
            <person name="Datson P."/>
            <person name="De Silva N."/>
            <person name="Gardiner S."/>
            <person name="Bassett H."/>
            <person name="Chagne D."/>
            <person name="Mccallum J."/>
            <person name="Dzierzon H."/>
            <person name="Deng C."/>
            <person name="Wang Y.-Y."/>
            <person name="Barron N."/>
            <person name="Manako K."/>
            <person name="Bowen J."/>
            <person name="Foster T."/>
            <person name="Erridge Z."/>
            <person name="Tiffin H."/>
            <person name="Waite C."/>
            <person name="Davies K."/>
            <person name="Grierson E."/>
            <person name="Laing W."/>
            <person name="Kirk R."/>
            <person name="Chen X."/>
            <person name="Wood M."/>
            <person name="Montefiori M."/>
            <person name="Brummell D."/>
            <person name="Schwinn K."/>
            <person name="Catanach A."/>
            <person name="Fullerton C."/>
            <person name="Li D."/>
            <person name="Meiyalaghan S."/>
            <person name="Nieuwenhuizen N."/>
            <person name="Read N."/>
            <person name="Prakash R."/>
            <person name="Hunter D."/>
            <person name="Zhang H."/>
            <person name="Mckenzie M."/>
            <person name="Knabel M."/>
            <person name="Harris A."/>
            <person name="Allan A."/>
            <person name="Chen A."/>
            <person name="Janssen B."/>
            <person name="Plunkett B."/>
            <person name="Dwamena C."/>
            <person name="Voogd C."/>
            <person name="Leif D."/>
            <person name="Lafferty D."/>
            <person name="Souleyre E."/>
            <person name="Varkonyi-Gasic E."/>
            <person name="Gambi F."/>
            <person name="Hanley J."/>
            <person name="Yao J.-L."/>
            <person name="Cheung J."/>
            <person name="David K."/>
            <person name="Warren B."/>
            <person name="Marsh K."/>
            <person name="Snowden K."/>
            <person name="Lin-Wang K."/>
            <person name="Brian L."/>
            <person name="Martinez-Sanchez M."/>
            <person name="Wang M."/>
            <person name="Ileperuma N."/>
            <person name="Macnee N."/>
            <person name="Campin R."/>
            <person name="Mcatee P."/>
            <person name="Drummond R."/>
            <person name="Espley R."/>
            <person name="Ireland H."/>
            <person name="Wu R."/>
            <person name="Atkinson R."/>
            <person name="Karunairetnam S."/>
            <person name="Bulley S."/>
            <person name="Chunkath S."/>
            <person name="Hanley Z."/>
            <person name="Storey R."/>
            <person name="Thrimawithana A."/>
            <person name="Thomson S."/>
            <person name="David C."/>
            <person name="Testolin R."/>
        </authorList>
    </citation>
    <scope>NUCLEOTIDE SEQUENCE [LARGE SCALE GENOMIC DNA]</scope>
    <source>
        <strain evidence="16">cv. Red5</strain>
        <tissue evidence="15">Young leaf</tissue>
    </source>
</reference>
<dbReference type="CDD" id="cd11075">
    <property type="entry name" value="CYP77_89"/>
    <property type="match status" value="1"/>
</dbReference>
<dbReference type="GO" id="GO:0016020">
    <property type="term" value="C:membrane"/>
    <property type="evidence" value="ECO:0007669"/>
    <property type="project" value="UniProtKB-SubCell"/>
</dbReference>
<feature type="binding site" description="axial binding residue" evidence="12">
    <location>
        <position position="494"/>
    </location>
    <ligand>
        <name>heme</name>
        <dbReference type="ChEBI" id="CHEBI:30413"/>
    </ligand>
    <ligandPart>
        <name>Fe</name>
        <dbReference type="ChEBI" id="CHEBI:18248"/>
    </ligandPart>
</feature>
<keyword evidence="10 13" id="KW-0503">Monooxygenase</keyword>
<evidence type="ECO:0000256" key="7">
    <source>
        <dbReference type="ARBA" id="ARBA00022989"/>
    </source>
</evidence>
<keyword evidence="4 12" id="KW-0349">Heme</keyword>
<keyword evidence="11 14" id="KW-0472">Membrane</keyword>
<evidence type="ECO:0000256" key="10">
    <source>
        <dbReference type="ARBA" id="ARBA00023033"/>
    </source>
</evidence>
<evidence type="ECO:0000256" key="14">
    <source>
        <dbReference type="SAM" id="Phobius"/>
    </source>
</evidence>
<dbReference type="EMBL" id="NKQK01000018">
    <property type="protein sequence ID" value="PSS04606.1"/>
    <property type="molecule type" value="Genomic_DNA"/>
</dbReference>